<dbReference type="PANTHER" id="PTHR42897:SF2">
    <property type="entry name" value="PYRUVATE SYNTHASE SUBUNIT PORB"/>
    <property type="match status" value="1"/>
</dbReference>
<dbReference type="GO" id="GO:0016491">
    <property type="term" value="F:oxidoreductase activity"/>
    <property type="evidence" value="ECO:0007669"/>
    <property type="project" value="UniProtKB-KW"/>
</dbReference>
<evidence type="ECO:0000313" key="4">
    <source>
        <dbReference type="EMBL" id="OAD20120.1"/>
    </source>
</evidence>
<organism evidence="4 5">
    <name type="scientific">Candidatus Thiomargarita nelsonii</name>
    <dbReference type="NCBI Taxonomy" id="1003181"/>
    <lineage>
        <taxon>Bacteria</taxon>
        <taxon>Pseudomonadati</taxon>
        <taxon>Pseudomonadota</taxon>
        <taxon>Gammaproteobacteria</taxon>
        <taxon>Thiotrichales</taxon>
        <taxon>Thiotrichaceae</taxon>
        <taxon>Thiomargarita</taxon>
    </lineage>
</organism>
<dbReference type="Pfam" id="PF02775">
    <property type="entry name" value="TPP_enzyme_C"/>
    <property type="match status" value="1"/>
</dbReference>
<feature type="compositionally biased region" description="Polar residues" evidence="2">
    <location>
        <begin position="145"/>
        <end position="158"/>
    </location>
</feature>
<gene>
    <name evidence="4" type="ORF">THIOM_004201</name>
</gene>
<dbReference type="Proteomes" id="UP000076962">
    <property type="component" value="Unassembled WGS sequence"/>
</dbReference>
<protein>
    <submittedName>
        <fullName evidence="4">Pyruvate ferredoxin oxidoreductase, beta subunit</fullName>
    </submittedName>
</protein>
<keyword evidence="4" id="KW-0670">Pyruvate</keyword>
<dbReference type="SUPFAM" id="SSF52518">
    <property type="entry name" value="Thiamin diphosphate-binding fold (THDP-binding)"/>
    <property type="match status" value="1"/>
</dbReference>
<dbReference type="AlphaFoldDB" id="A0A176RWI8"/>
<dbReference type="InterPro" id="IPR029061">
    <property type="entry name" value="THDP-binding"/>
</dbReference>
<dbReference type="GO" id="GO:0044281">
    <property type="term" value="P:small molecule metabolic process"/>
    <property type="evidence" value="ECO:0007669"/>
    <property type="project" value="UniProtKB-ARBA"/>
</dbReference>
<feature type="domain" description="Thiamine pyrophosphate enzyme TPP-binding" evidence="3">
    <location>
        <begin position="54"/>
        <end position="214"/>
    </location>
</feature>
<evidence type="ECO:0000256" key="2">
    <source>
        <dbReference type="SAM" id="MobiDB-lite"/>
    </source>
</evidence>
<sequence>MMTESTISDLRKKQPRFRGLESGHRACLGCGEALAARLVTESAGPDVMVANATGCLEIFTTPWPESAWRIPWVHSLFENAGAVAAGMEAALKAQGKSTKVLAFGGDGGTFDIGFQALSGMLERGHNVLYVCFDNEAYMNTGIQRSSSTPHAAMTTTSPPGKERMGKRHLKKDIVSIVAAHHIPYAATASVAYPSDIRKKVRRAMGIDGPTFLQIHCPCPLGWGHEGDQSIAVARLAVQTGLYPIIELERGGLANVMPLRHIQPVKSYLKLQQRFRHLFADDLRAKEELEHIQAIADHNIEIYGIKGGEKDAFDSEAFVRLDDKPIQRRNQVRHPAFLIIQDQALLQV</sequence>
<reference evidence="4 5" key="1">
    <citation type="submission" date="2016-05" db="EMBL/GenBank/DDBJ databases">
        <title>Single-cell genome of chain-forming Candidatus Thiomargarita nelsonii and comparison to other large sulfur-oxidizing bacteria.</title>
        <authorList>
            <person name="Winkel M."/>
            <person name="Salman V."/>
            <person name="Woyke T."/>
            <person name="Schulz-Vogt H."/>
            <person name="Richter M."/>
            <person name="Flood B."/>
            <person name="Bailey J."/>
            <person name="Amann R."/>
            <person name="Mussmann M."/>
        </authorList>
    </citation>
    <scope>NUCLEOTIDE SEQUENCE [LARGE SCALE GENOMIC DNA]</scope>
    <source>
        <strain evidence="4 5">THI036</strain>
    </source>
</reference>
<dbReference type="InterPro" id="IPR051479">
    <property type="entry name" value="PorB-like"/>
</dbReference>
<feature type="non-terminal residue" evidence="4">
    <location>
        <position position="347"/>
    </location>
</feature>
<evidence type="ECO:0000256" key="1">
    <source>
        <dbReference type="ARBA" id="ARBA00023002"/>
    </source>
</evidence>
<name>A0A176RWI8_9GAMM</name>
<feature type="region of interest" description="Disordered" evidence="2">
    <location>
        <begin position="145"/>
        <end position="165"/>
    </location>
</feature>
<proteinExistence type="predicted"/>
<comment type="caution">
    <text evidence="4">The sequence shown here is derived from an EMBL/GenBank/DDBJ whole genome shotgun (WGS) entry which is preliminary data.</text>
</comment>
<evidence type="ECO:0000313" key="5">
    <source>
        <dbReference type="Proteomes" id="UP000076962"/>
    </source>
</evidence>
<keyword evidence="1" id="KW-0560">Oxidoreductase</keyword>
<dbReference type="Gene3D" id="3.40.50.970">
    <property type="match status" value="2"/>
</dbReference>
<accession>A0A176RWI8</accession>
<dbReference type="EMBL" id="LUTY01002544">
    <property type="protein sequence ID" value="OAD20120.1"/>
    <property type="molecule type" value="Genomic_DNA"/>
</dbReference>
<dbReference type="CDD" id="cd03376">
    <property type="entry name" value="TPP_PFOR_porB_like"/>
    <property type="match status" value="1"/>
</dbReference>
<evidence type="ECO:0000259" key="3">
    <source>
        <dbReference type="Pfam" id="PF02775"/>
    </source>
</evidence>
<dbReference type="InterPro" id="IPR011766">
    <property type="entry name" value="TPP_enzyme_TPP-bd"/>
</dbReference>
<dbReference type="GO" id="GO:0030976">
    <property type="term" value="F:thiamine pyrophosphate binding"/>
    <property type="evidence" value="ECO:0007669"/>
    <property type="project" value="InterPro"/>
</dbReference>
<dbReference type="PANTHER" id="PTHR42897">
    <property type="entry name" value="PYRUVATE SYNTHASE SUBUNIT PORB"/>
    <property type="match status" value="1"/>
</dbReference>
<keyword evidence="5" id="KW-1185">Reference proteome</keyword>